<dbReference type="EMBL" id="JAEAGR010000007">
    <property type="protein sequence ID" value="MBH1940999.1"/>
    <property type="molecule type" value="Genomic_DNA"/>
</dbReference>
<dbReference type="RefSeq" id="WP_197661219.1">
    <property type="nucleotide sequence ID" value="NZ_JAEAGR010000007.1"/>
</dbReference>
<dbReference type="AlphaFoldDB" id="A0A8J7HDN8"/>
<keyword evidence="1" id="KW-1133">Transmembrane helix</keyword>
<dbReference type="Proteomes" id="UP000623269">
    <property type="component" value="Unassembled WGS sequence"/>
</dbReference>
<accession>A0A8J7HDN8</accession>
<keyword evidence="1" id="KW-0812">Transmembrane</keyword>
<feature type="transmembrane region" description="Helical" evidence="1">
    <location>
        <begin position="29"/>
        <end position="48"/>
    </location>
</feature>
<evidence type="ECO:0000313" key="2">
    <source>
        <dbReference type="EMBL" id="MBH1940999.1"/>
    </source>
</evidence>
<evidence type="ECO:0000313" key="3">
    <source>
        <dbReference type="Proteomes" id="UP000623269"/>
    </source>
</evidence>
<evidence type="ECO:0000256" key="1">
    <source>
        <dbReference type="SAM" id="Phobius"/>
    </source>
</evidence>
<protein>
    <submittedName>
        <fullName evidence="2">Uncharacterized protein</fullName>
    </submittedName>
</protein>
<keyword evidence="1" id="KW-0472">Membrane</keyword>
<feature type="transmembrane region" description="Helical" evidence="1">
    <location>
        <begin position="60"/>
        <end position="80"/>
    </location>
</feature>
<proteinExistence type="predicted"/>
<comment type="caution">
    <text evidence="2">The sequence shown here is derived from an EMBL/GenBank/DDBJ whole genome shotgun (WGS) entry which is preliminary data.</text>
</comment>
<reference evidence="2" key="1">
    <citation type="submission" date="2020-12" db="EMBL/GenBank/DDBJ databases">
        <title>M. sibirica DSM 26468T genome.</title>
        <authorList>
            <person name="Thieme N."/>
            <person name="Rettenmaier R."/>
            <person name="Zverlov V."/>
            <person name="Liebl W."/>
        </authorList>
    </citation>
    <scope>NUCLEOTIDE SEQUENCE</scope>
    <source>
        <strain evidence="2">DSM 26468</strain>
    </source>
</reference>
<gene>
    <name evidence="2" type="ORF">I5677_08860</name>
</gene>
<keyword evidence="3" id="KW-1185">Reference proteome</keyword>
<sequence length="82" mass="9071">MIHKAEAGMNSHGDIGTFCEMLGNLVKRIFRVIYSIGLLIGLFAPAKGKFHGLAGFMNEWYSGFSVLIIMGLSLLAAYYLKR</sequence>
<name>A0A8J7HDN8_9FIRM</name>
<organism evidence="2 3">
    <name type="scientific">Mobilitalea sibirica</name>
    <dbReference type="NCBI Taxonomy" id="1462919"/>
    <lineage>
        <taxon>Bacteria</taxon>
        <taxon>Bacillati</taxon>
        <taxon>Bacillota</taxon>
        <taxon>Clostridia</taxon>
        <taxon>Lachnospirales</taxon>
        <taxon>Lachnospiraceae</taxon>
        <taxon>Mobilitalea</taxon>
    </lineage>
</organism>